<protein>
    <submittedName>
        <fullName evidence="2">Uncharacterized protein</fullName>
    </submittedName>
</protein>
<evidence type="ECO:0000256" key="1">
    <source>
        <dbReference type="SAM" id="MobiDB-lite"/>
    </source>
</evidence>
<proteinExistence type="predicted"/>
<comment type="caution">
    <text evidence="2">The sequence shown here is derived from an EMBL/GenBank/DDBJ whole genome shotgun (WGS) entry which is preliminary data.</text>
</comment>
<dbReference type="Proteomes" id="UP001140562">
    <property type="component" value="Unassembled WGS sequence"/>
</dbReference>
<evidence type="ECO:0000313" key="3">
    <source>
        <dbReference type="Proteomes" id="UP001140562"/>
    </source>
</evidence>
<evidence type="ECO:0000313" key="2">
    <source>
        <dbReference type="EMBL" id="KAJ4335681.1"/>
    </source>
</evidence>
<organism evidence="2 3">
    <name type="scientific">Didymella glomerata</name>
    <dbReference type="NCBI Taxonomy" id="749621"/>
    <lineage>
        <taxon>Eukaryota</taxon>
        <taxon>Fungi</taxon>
        <taxon>Dikarya</taxon>
        <taxon>Ascomycota</taxon>
        <taxon>Pezizomycotina</taxon>
        <taxon>Dothideomycetes</taxon>
        <taxon>Pleosporomycetidae</taxon>
        <taxon>Pleosporales</taxon>
        <taxon>Pleosporineae</taxon>
        <taxon>Didymellaceae</taxon>
        <taxon>Didymella</taxon>
    </lineage>
</organism>
<accession>A0A9W8WXK8</accession>
<keyword evidence="3" id="KW-1185">Reference proteome</keyword>
<dbReference type="OrthoDB" id="10617728at2759"/>
<gene>
    <name evidence="2" type="ORF">N0V87_005939</name>
</gene>
<reference evidence="2" key="1">
    <citation type="submission" date="2022-10" db="EMBL/GenBank/DDBJ databases">
        <title>Tapping the CABI collections for fungal endophytes: first genome assemblies for Collariella, Neodidymelliopsis, Ascochyta clinopodiicola, Didymella pomorum, Didymosphaeria variabile, Neocosmospora piperis and Neocucurbitaria cava.</title>
        <authorList>
            <person name="Hill R."/>
        </authorList>
    </citation>
    <scope>NUCLEOTIDE SEQUENCE</scope>
    <source>
        <strain evidence="2">IMI 360193</strain>
    </source>
</reference>
<sequence>MGTTKPRNYNNKLCRAVPNQPCLYPEGVISTDELKARTIGRQGRKPTYPQCKLHGKNVYTWANGHPTAAAPGYDNRERMAKARARVNEAGGSRRAKNEPASDFNLANEEDGEFEYESDYEPIIKPGGSHSPPAAIYVEEEEDGVIYIDESSSWPPALGRDRETQSSEQQAAPLTDVPGGSQTVLRFAPRCGVKRSRSALEEALDDMPPPKELSIEEKVDIWHQYGEVPSWFSEGTQPPKKYVAPSEIMREDLRPAALPAPCVGLKRALEEADVPLPRRSSLENTMDKLLSGYDDIQPVDTSELFYRQEFEKNSWSESDFALEPGMRSRRIRHEARKASINNSLRLAAPTAPHRLGDLRT</sequence>
<name>A0A9W8WXK8_9PLEO</name>
<dbReference type="EMBL" id="JAPEUV010000058">
    <property type="protein sequence ID" value="KAJ4335681.1"/>
    <property type="molecule type" value="Genomic_DNA"/>
</dbReference>
<dbReference type="AlphaFoldDB" id="A0A9W8WXK8"/>
<feature type="region of interest" description="Disordered" evidence="1">
    <location>
        <begin position="150"/>
        <end position="181"/>
    </location>
</feature>